<reference evidence="1 2" key="1">
    <citation type="journal article" date="2003" name="Science">
        <title>Genome of Geobacter sulfurreducens: metal reduction in subsurface environments.</title>
        <authorList>
            <person name="Methe B.A."/>
            <person name="Nelson K.E."/>
            <person name="Eisen J.A."/>
            <person name="Paulsen I.T."/>
            <person name="Nelson W."/>
            <person name="Heidelberg J.F."/>
            <person name="Wu D."/>
            <person name="Wu M."/>
            <person name="Ward N."/>
            <person name="Beanan M.J."/>
            <person name="Dodson R.J."/>
            <person name="Madupu R."/>
            <person name="Brinkac L.M."/>
            <person name="Daugherty S.C."/>
            <person name="DeBoy R.T."/>
            <person name="Durkin A.S."/>
            <person name="Gwinn M."/>
            <person name="Kolonay J.F."/>
            <person name="Sullivan S.A."/>
            <person name="Haft D.H."/>
            <person name="Selengut J."/>
            <person name="Davidsen T.M."/>
            <person name="Zafar N."/>
            <person name="White O."/>
            <person name="Tran B."/>
            <person name="Romero C."/>
            <person name="Forberger H.A."/>
            <person name="Weidman J."/>
            <person name="Khouri H."/>
            <person name="Feldblyum T.V."/>
            <person name="Utterback T.R."/>
            <person name="Van Aken S.E."/>
            <person name="Lovley D.R."/>
            <person name="Fraser C.M."/>
        </authorList>
    </citation>
    <scope>NUCLEOTIDE SEQUENCE [LARGE SCALE GENOMIC DNA]</scope>
    <source>
        <strain evidence="2">ATCC 51573 / DSM 12127 / PCA</strain>
    </source>
</reference>
<dbReference type="InParanoid" id="Q74AJ9"/>
<reference evidence="1 2" key="2">
    <citation type="journal article" date="2012" name="BMC Genomics">
        <title>Comparative genomic analysis of Geobacter sulfurreducens KN400, a strain with enhanced capacity for extracellular electron transfer and electricity production.</title>
        <authorList>
            <person name="Butler J.E."/>
            <person name="Young N.D."/>
            <person name="Aklujkar M."/>
            <person name="Lovley D.R."/>
        </authorList>
    </citation>
    <scope>NUCLEOTIDE SEQUENCE [LARGE SCALE GENOMIC DNA]</scope>
    <source>
        <strain evidence="2">ATCC 51573 / DSM 12127 / PCA</strain>
    </source>
</reference>
<protein>
    <submittedName>
        <fullName evidence="1">Uncharacterized protein</fullName>
    </submittedName>
</protein>
<accession>Q74AJ9</accession>
<evidence type="ECO:0000313" key="1">
    <source>
        <dbReference type="EMBL" id="AAR35729.1"/>
    </source>
</evidence>
<dbReference type="EMBL" id="AE017180">
    <property type="protein sequence ID" value="AAR35729.1"/>
    <property type="molecule type" value="Genomic_DNA"/>
</dbReference>
<dbReference type="STRING" id="243231.GSU2355"/>
<dbReference type="EnsemblBacteria" id="AAR35729">
    <property type="protein sequence ID" value="AAR35729"/>
    <property type="gene ID" value="GSU2355"/>
</dbReference>
<proteinExistence type="predicted"/>
<name>Q74AJ9_GEOSL</name>
<dbReference type="HOGENOM" id="CLU_2273347_0_0_7"/>
<keyword evidence="2" id="KW-1185">Reference proteome</keyword>
<sequence length="102" mass="10928">MSKRTLLIVTVIISSFFVVLGMRNPDLNRSPAPKQRPRAVIESVSKTSDRVVAQSVSAVVTLSAVLPAPPRPIPNSQLVPEIYSPPHSPLLASHSSRAPPLS</sequence>
<evidence type="ECO:0000313" key="2">
    <source>
        <dbReference type="Proteomes" id="UP000000577"/>
    </source>
</evidence>
<dbReference type="AlphaFoldDB" id="Q74AJ9"/>
<dbReference type="Proteomes" id="UP000000577">
    <property type="component" value="Chromosome"/>
</dbReference>
<dbReference type="KEGG" id="gsu:GSU2355"/>
<organism evidence="1 2">
    <name type="scientific">Geobacter sulfurreducens (strain ATCC 51573 / DSM 12127 / PCA)</name>
    <dbReference type="NCBI Taxonomy" id="243231"/>
    <lineage>
        <taxon>Bacteria</taxon>
        <taxon>Pseudomonadati</taxon>
        <taxon>Thermodesulfobacteriota</taxon>
        <taxon>Desulfuromonadia</taxon>
        <taxon>Geobacterales</taxon>
        <taxon>Geobacteraceae</taxon>
        <taxon>Geobacter</taxon>
    </lineage>
</organism>
<gene>
    <name evidence="1" type="ordered locus">GSU2355</name>
</gene>